<feature type="region of interest" description="Disordered" evidence="1">
    <location>
        <begin position="71"/>
        <end position="90"/>
    </location>
</feature>
<dbReference type="GO" id="GO:0003855">
    <property type="term" value="F:3-dehydroquinate dehydratase activity"/>
    <property type="evidence" value="ECO:0007669"/>
    <property type="project" value="InterPro"/>
</dbReference>
<name>A0AAQ3SPM9_PASNO</name>
<dbReference type="GO" id="GO:0009423">
    <property type="term" value="P:chorismate biosynthetic process"/>
    <property type="evidence" value="ECO:0007669"/>
    <property type="project" value="TreeGrafter"/>
</dbReference>
<feature type="compositionally biased region" description="Low complexity" evidence="1">
    <location>
        <begin position="35"/>
        <end position="44"/>
    </location>
</feature>
<keyword evidence="3" id="KW-1185">Reference proteome</keyword>
<organism evidence="2 3">
    <name type="scientific">Paspalum notatum var. saurae</name>
    <dbReference type="NCBI Taxonomy" id="547442"/>
    <lineage>
        <taxon>Eukaryota</taxon>
        <taxon>Viridiplantae</taxon>
        <taxon>Streptophyta</taxon>
        <taxon>Embryophyta</taxon>
        <taxon>Tracheophyta</taxon>
        <taxon>Spermatophyta</taxon>
        <taxon>Magnoliopsida</taxon>
        <taxon>Liliopsida</taxon>
        <taxon>Poales</taxon>
        <taxon>Poaceae</taxon>
        <taxon>PACMAD clade</taxon>
        <taxon>Panicoideae</taxon>
        <taxon>Andropogonodae</taxon>
        <taxon>Paspaleae</taxon>
        <taxon>Paspalinae</taxon>
        <taxon>Paspalum</taxon>
    </lineage>
</organism>
<feature type="region of interest" description="Disordered" evidence="1">
    <location>
        <begin position="1"/>
        <end position="44"/>
    </location>
</feature>
<sequence length="308" mass="33335">MSDQRPDTVFPAAGASAAGPLPSAAALPGAPPRPSAVGLPGAAPLPASSAALATSSKRLLFRIGPSRTASRAGRLSATPVASPPRQVREEEEWARAPGSWIRRRAPLLLLRHASLPPVAGRLLYRRQRVRWRLRLCRATARSATPTTTTTCLAAATSTARPRQPPELPPRLQMPYVDPLPSQPHQAEMGMSSIFPKRVKMLSIAHCYSAALTDRFMKFLSGKKLGDCKLIVSTYNYKNTPSVQELLILVAQIQATVANIVRIETAAADIVDVSTMFQVVEHCQVKSQLHAYLNSLDLPNETSKPHIPL</sequence>
<dbReference type="GO" id="GO:0019632">
    <property type="term" value="P:shikimate metabolic process"/>
    <property type="evidence" value="ECO:0007669"/>
    <property type="project" value="TreeGrafter"/>
</dbReference>
<proteinExistence type="predicted"/>
<dbReference type="Proteomes" id="UP001341281">
    <property type="component" value="Chromosome 02"/>
</dbReference>
<feature type="region of interest" description="Disordered" evidence="1">
    <location>
        <begin position="154"/>
        <end position="175"/>
    </location>
</feature>
<dbReference type="InterPro" id="IPR022893">
    <property type="entry name" value="Shikimate_DH_fam"/>
</dbReference>
<protein>
    <submittedName>
        <fullName evidence="2">Uncharacterized protein</fullName>
    </submittedName>
</protein>
<dbReference type="AlphaFoldDB" id="A0AAQ3SPM9"/>
<dbReference type="Pfam" id="PF01487">
    <property type="entry name" value="DHquinase_I"/>
    <property type="match status" value="1"/>
</dbReference>
<dbReference type="PANTHER" id="PTHR21089:SF30">
    <property type="entry name" value="SHIKIMATE DEHYDROGENASE"/>
    <property type="match status" value="1"/>
</dbReference>
<dbReference type="InterPro" id="IPR013785">
    <property type="entry name" value="Aldolase_TIM"/>
</dbReference>
<dbReference type="SUPFAM" id="SSF51569">
    <property type="entry name" value="Aldolase"/>
    <property type="match status" value="1"/>
</dbReference>
<dbReference type="Gene3D" id="3.20.20.70">
    <property type="entry name" value="Aldolase class I"/>
    <property type="match status" value="1"/>
</dbReference>
<reference evidence="2 3" key="1">
    <citation type="submission" date="2024-02" db="EMBL/GenBank/DDBJ databases">
        <title>High-quality chromosome-scale genome assembly of Pensacola bahiagrass (Paspalum notatum Flugge var. saurae).</title>
        <authorList>
            <person name="Vega J.M."/>
            <person name="Podio M."/>
            <person name="Orjuela J."/>
            <person name="Siena L.A."/>
            <person name="Pessino S.C."/>
            <person name="Combes M.C."/>
            <person name="Mariac C."/>
            <person name="Albertini E."/>
            <person name="Pupilli F."/>
            <person name="Ortiz J.P.A."/>
            <person name="Leblanc O."/>
        </authorList>
    </citation>
    <scope>NUCLEOTIDE SEQUENCE [LARGE SCALE GENOMIC DNA]</scope>
    <source>
        <strain evidence="2">R1</strain>
        <tissue evidence="2">Leaf</tissue>
    </source>
</reference>
<dbReference type="GO" id="GO:0004764">
    <property type="term" value="F:shikimate 3-dehydrogenase (NADP+) activity"/>
    <property type="evidence" value="ECO:0007669"/>
    <property type="project" value="InterPro"/>
</dbReference>
<evidence type="ECO:0000313" key="2">
    <source>
        <dbReference type="EMBL" id="WVZ58189.1"/>
    </source>
</evidence>
<gene>
    <name evidence="2" type="ORF">U9M48_008483</name>
</gene>
<evidence type="ECO:0000313" key="3">
    <source>
        <dbReference type="Proteomes" id="UP001341281"/>
    </source>
</evidence>
<dbReference type="InterPro" id="IPR001381">
    <property type="entry name" value="DHquinase_I"/>
</dbReference>
<accession>A0AAQ3SPM9</accession>
<dbReference type="EMBL" id="CP144746">
    <property type="protein sequence ID" value="WVZ58189.1"/>
    <property type="molecule type" value="Genomic_DNA"/>
</dbReference>
<dbReference type="EMBL" id="CP144746">
    <property type="protein sequence ID" value="WVZ58188.1"/>
    <property type="molecule type" value="Genomic_DNA"/>
</dbReference>
<evidence type="ECO:0000256" key="1">
    <source>
        <dbReference type="SAM" id="MobiDB-lite"/>
    </source>
</evidence>
<dbReference type="PANTHER" id="PTHR21089">
    <property type="entry name" value="SHIKIMATE DEHYDROGENASE"/>
    <property type="match status" value="1"/>
</dbReference>
<feature type="compositionally biased region" description="Low complexity" evidence="1">
    <location>
        <begin position="11"/>
        <end position="28"/>
    </location>
</feature>